<dbReference type="EMBL" id="AODD01000022">
    <property type="protein sequence ID" value="EUJ22550.1"/>
    <property type="molecule type" value="Genomic_DNA"/>
</dbReference>
<dbReference type="OrthoDB" id="2360799at2"/>
<feature type="transmembrane region" description="Helical" evidence="1">
    <location>
        <begin position="118"/>
        <end position="140"/>
    </location>
</feature>
<dbReference type="GO" id="GO:0042802">
    <property type="term" value="F:identical protein binding"/>
    <property type="evidence" value="ECO:0007669"/>
    <property type="project" value="TreeGrafter"/>
</dbReference>
<feature type="transmembrane region" description="Helical" evidence="1">
    <location>
        <begin position="6"/>
        <end position="26"/>
    </location>
</feature>
<dbReference type="STRING" id="1265819.PGRAN_13021"/>
<reference evidence="2 3" key="1">
    <citation type="journal article" date="2014" name="Int. J. Syst. Evol. Microbiol.">
        <title>Listeria floridensis sp. nov., Listeria aquatica sp. nov., Listeria cornellensis sp. nov., Listeria riparia sp. nov. and Listeria grandensis sp. nov., from agricultural and natural environments.</title>
        <authorList>
            <person name="den Bakker H.C."/>
            <person name="Warchocki S."/>
            <person name="Wright E.M."/>
            <person name="Allred A.F."/>
            <person name="Ahlstrom C."/>
            <person name="Manuel C.S."/>
            <person name="Stasiewicz M.J."/>
            <person name="Burrell A."/>
            <person name="Roof S."/>
            <person name="Strawn L."/>
            <person name="Fortes E.D."/>
            <person name="Nightingale K.K."/>
            <person name="Kephart D."/>
            <person name="Wiedmann M."/>
        </authorList>
    </citation>
    <scope>NUCLEOTIDE SEQUENCE [LARGE SCALE GENOMIC DNA]</scope>
    <source>
        <strain evidence="3">FSL F6-971</strain>
    </source>
</reference>
<feature type="transmembrane region" description="Helical" evidence="1">
    <location>
        <begin position="161"/>
        <end position="181"/>
    </location>
</feature>
<feature type="transmembrane region" description="Helical" evidence="1">
    <location>
        <begin position="56"/>
        <end position="72"/>
    </location>
</feature>
<protein>
    <recommendedName>
        <fullName evidence="4">Accessory gene regulator protein C</fullName>
    </recommendedName>
</protein>
<dbReference type="PANTHER" id="PTHR40448:SF1">
    <property type="entry name" value="TWO-COMPONENT SENSOR HISTIDINE KINASE"/>
    <property type="match status" value="1"/>
</dbReference>
<feature type="transmembrane region" description="Helical" evidence="1">
    <location>
        <begin position="77"/>
        <end position="98"/>
    </location>
</feature>
<dbReference type="AlphaFoldDB" id="W7BCR6"/>
<keyword evidence="1" id="KW-0472">Membrane</keyword>
<evidence type="ECO:0000313" key="3">
    <source>
        <dbReference type="Proteomes" id="UP000019253"/>
    </source>
</evidence>
<comment type="caution">
    <text evidence="2">The sequence shown here is derived from an EMBL/GenBank/DDBJ whole genome shotgun (WGS) entry which is preliminary data.</text>
</comment>
<keyword evidence="1" id="KW-1133">Transmembrane helix</keyword>
<sequence>MDSEYMIITMIIITQIYCIVISVNILANKVFSTRFIVIVGALLGMCGDIVFPYIQYYVPIAIAVLFILILRWKKKRWLVCIVAPLLTLLLLVVITYYPVDMIFRVISSLIKWLWNYDILTNIILANIVYCAIFPILTYIVSTVVSHLIRSTSYVKAINKNAYVLVSIIVITVFIVFSFIYIESLYKSSSEVGFINGIIFVILLSMIVGTTFVFSKINQARINIEKQKMEQEQLTKYTLALEKLSNEMSDFNHDYINILASLHGYIEKGDQLLLKNYFQETIKPLNQVLIKNKNQLSEYTNRKDLTQ</sequence>
<name>W7BCR6_9LIST</name>
<evidence type="ECO:0008006" key="4">
    <source>
        <dbReference type="Google" id="ProtNLM"/>
    </source>
</evidence>
<organism evidence="2 3">
    <name type="scientific">Listeria grandensis FSL F6-0971</name>
    <dbReference type="NCBI Taxonomy" id="1265819"/>
    <lineage>
        <taxon>Bacteria</taxon>
        <taxon>Bacillati</taxon>
        <taxon>Bacillota</taxon>
        <taxon>Bacilli</taxon>
        <taxon>Bacillales</taxon>
        <taxon>Listeriaceae</taxon>
        <taxon>Listeria</taxon>
    </lineage>
</organism>
<keyword evidence="1" id="KW-0812">Transmembrane</keyword>
<dbReference type="Proteomes" id="UP000019253">
    <property type="component" value="Unassembled WGS sequence"/>
</dbReference>
<feature type="transmembrane region" description="Helical" evidence="1">
    <location>
        <begin position="33"/>
        <end position="50"/>
    </location>
</feature>
<dbReference type="PATRIC" id="fig|1265819.5.peg.2596"/>
<gene>
    <name evidence="2" type="ORF">PGRAN_13021</name>
</gene>
<keyword evidence="3" id="KW-1185">Reference proteome</keyword>
<dbReference type="PANTHER" id="PTHR40448">
    <property type="entry name" value="TWO-COMPONENT SENSOR HISTIDINE KINASE"/>
    <property type="match status" value="1"/>
</dbReference>
<evidence type="ECO:0000313" key="2">
    <source>
        <dbReference type="EMBL" id="EUJ22550.1"/>
    </source>
</evidence>
<evidence type="ECO:0000256" key="1">
    <source>
        <dbReference type="SAM" id="Phobius"/>
    </source>
</evidence>
<dbReference type="RefSeq" id="WP_036067363.1">
    <property type="nucleotide sequence ID" value="NZ_AODD01000022.1"/>
</dbReference>
<proteinExistence type="predicted"/>
<accession>W7BCR6</accession>
<feature type="transmembrane region" description="Helical" evidence="1">
    <location>
        <begin position="193"/>
        <end position="213"/>
    </location>
</feature>